<dbReference type="GO" id="GO:0006465">
    <property type="term" value="P:signal peptide processing"/>
    <property type="evidence" value="ECO:0007669"/>
    <property type="project" value="InterPro"/>
</dbReference>
<evidence type="ECO:0000256" key="2">
    <source>
        <dbReference type="ARBA" id="ARBA00008683"/>
    </source>
</evidence>
<feature type="active site" description="Nucleophile" evidence="7">
    <location>
        <position position="405"/>
    </location>
</feature>
<dbReference type="AlphaFoldDB" id="A0A1I4VJ49"/>
<dbReference type="GO" id="GO:0008236">
    <property type="term" value="F:serine-type peptidase activity"/>
    <property type="evidence" value="ECO:0007669"/>
    <property type="project" value="UniProtKB-KW"/>
</dbReference>
<organism evidence="10 11">
    <name type="scientific">Dokdonella immobilis</name>
    <dbReference type="NCBI Taxonomy" id="578942"/>
    <lineage>
        <taxon>Bacteria</taxon>
        <taxon>Pseudomonadati</taxon>
        <taxon>Pseudomonadota</taxon>
        <taxon>Gammaproteobacteria</taxon>
        <taxon>Lysobacterales</taxon>
        <taxon>Rhodanobacteraceae</taxon>
        <taxon>Dokdonella</taxon>
    </lineage>
</organism>
<dbReference type="OrthoDB" id="9764363at2"/>
<dbReference type="PANTHER" id="PTHR33209">
    <property type="entry name" value="PROTEASE 4"/>
    <property type="match status" value="1"/>
</dbReference>
<feature type="domain" description="Peptidase S49" evidence="9">
    <location>
        <begin position="133"/>
        <end position="289"/>
    </location>
</feature>
<dbReference type="Gene3D" id="6.20.330.10">
    <property type="match status" value="1"/>
</dbReference>
<evidence type="ECO:0000256" key="1">
    <source>
        <dbReference type="ARBA" id="ARBA00004370"/>
    </source>
</evidence>
<dbReference type="InterPro" id="IPR029045">
    <property type="entry name" value="ClpP/crotonase-like_dom_sf"/>
</dbReference>
<dbReference type="PANTHER" id="PTHR33209:SF1">
    <property type="entry name" value="PEPTIDASE S49 DOMAIN-CONTAINING PROTEIN"/>
    <property type="match status" value="1"/>
</dbReference>
<comment type="similarity">
    <text evidence="2">Belongs to the peptidase S49 family.</text>
</comment>
<dbReference type="Pfam" id="PF01343">
    <property type="entry name" value="Peptidase_S49"/>
    <property type="match status" value="2"/>
</dbReference>
<feature type="domain" description="Peptidase S49" evidence="9">
    <location>
        <begin position="391"/>
        <end position="539"/>
    </location>
</feature>
<evidence type="ECO:0000256" key="8">
    <source>
        <dbReference type="SAM" id="Phobius"/>
    </source>
</evidence>
<evidence type="ECO:0000313" key="11">
    <source>
        <dbReference type="Proteomes" id="UP000198575"/>
    </source>
</evidence>
<evidence type="ECO:0000256" key="3">
    <source>
        <dbReference type="ARBA" id="ARBA00022670"/>
    </source>
</evidence>
<evidence type="ECO:0000256" key="7">
    <source>
        <dbReference type="PIRSR" id="PIRSR001217-1"/>
    </source>
</evidence>
<gene>
    <name evidence="10" type="ORF">SAMN05216289_102157</name>
</gene>
<evidence type="ECO:0000313" key="10">
    <source>
        <dbReference type="EMBL" id="SFN01294.1"/>
    </source>
</evidence>
<keyword evidence="4" id="KW-0378">Hydrolase</keyword>
<dbReference type="InterPro" id="IPR004635">
    <property type="entry name" value="Pept_S49_SppA"/>
</dbReference>
<dbReference type="InterPro" id="IPR004634">
    <property type="entry name" value="Pept_S49_pIV"/>
</dbReference>
<dbReference type="STRING" id="578942.SAMN05216289_102157"/>
<dbReference type="CDD" id="cd07018">
    <property type="entry name" value="S49_SppA_67K_type"/>
    <property type="match status" value="1"/>
</dbReference>
<dbReference type="InterPro" id="IPR047272">
    <property type="entry name" value="S49_SppA_C"/>
</dbReference>
<accession>A0A1I4VJ49</accession>
<feature type="transmembrane region" description="Helical" evidence="8">
    <location>
        <begin position="26"/>
        <end position="44"/>
    </location>
</feature>
<evidence type="ECO:0000256" key="6">
    <source>
        <dbReference type="ARBA" id="ARBA00023136"/>
    </source>
</evidence>
<dbReference type="NCBIfam" id="TIGR00706">
    <property type="entry name" value="SppA_dom"/>
    <property type="match status" value="1"/>
</dbReference>
<evidence type="ECO:0000256" key="5">
    <source>
        <dbReference type="ARBA" id="ARBA00022825"/>
    </source>
</evidence>
<dbReference type="InterPro" id="IPR002142">
    <property type="entry name" value="Peptidase_S49"/>
</dbReference>
<sequence>MSQNTPGLFVRLIRGIWNTLNFTRRLIFNAVFVIVLFLLFAAFFRSAPIIGAHTALVLDPEGLIVEQYSTDAGERALGSLSGDSPHEVQLRDLLSVIEAAAVDNRIDRIVLIPDQFSAGISTLRELGQALDRFRNHGKDVVVFSEGMGQGQYYLAAHADEILLDPDGAVLLEGFSSYRSYYRDALDKLGVDVHLIKVGEYKSAAEPFILNHASDASKEADLFWMGGIWSEFLDEIAAMRKLDAGEISDDISHLDTLVPQFRGDLAKLALDRGLVDQLATREEARELLKKKGRPDEDGESFRQVGWQRYLGMQLRDDLPDLRPQVGVVVAQGDIVQGERAQGSVGATTTVQLLRRAREDDRIKSVVLRVDSPGGDAYASEMIRREIELIQGAGKPVVVSMGDVAASGGYWISMNANEIWAQPTTITGSIGIYGMFVTIPDTLEKFGVHTDGVATTPIAGAFDIRRPFNPKVETIITSVIEKGYRDFIGKVAQARGKTPEQIDAIAQGRVWSGSQAKERGLVDKLGGLQEAIASAAARADVAADYHVRYVERELSAWERFALTLSNSEAAVSLGRWSGLSALPRHLLGNAELERTLALLRNLGGNRYGVVAHCFCTLQ</sequence>
<reference evidence="10 11" key="1">
    <citation type="submission" date="2016-10" db="EMBL/GenBank/DDBJ databases">
        <authorList>
            <person name="de Groot N.N."/>
        </authorList>
    </citation>
    <scope>NUCLEOTIDE SEQUENCE [LARGE SCALE GENOMIC DNA]</scope>
    <source>
        <strain evidence="10 11">CGMCC 1.7659</strain>
    </source>
</reference>
<dbReference type="GO" id="GO:0016020">
    <property type="term" value="C:membrane"/>
    <property type="evidence" value="ECO:0007669"/>
    <property type="project" value="UniProtKB-SubCell"/>
</dbReference>
<dbReference type="EMBL" id="FOVF01000002">
    <property type="protein sequence ID" value="SFN01294.1"/>
    <property type="molecule type" value="Genomic_DNA"/>
</dbReference>
<dbReference type="PIRSF" id="PIRSF001217">
    <property type="entry name" value="Protease_4_SppA"/>
    <property type="match status" value="1"/>
</dbReference>
<dbReference type="SUPFAM" id="SSF52096">
    <property type="entry name" value="ClpP/crotonase"/>
    <property type="match status" value="2"/>
</dbReference>
<name>A0A1I4VJ49_9GAMM</name>
<dbReference type="CDD" id="cd07023">
    <property type="entry name" value="S49_Sppa_N_C"/>
    <property type="match status" value="1"/>
</dbReference>
<keyword evidence="8" id="KW-0812">Transmembrane</keyword>
<comment type="subcellular location">
    <subcellularLocation>
        <location evidence="1">Membrane</location>
    </subcellularLocation>
</comment>
<dbReference type="RefSeq" id="WP_092404401.1">
    <property type="nucleotide sequence ID" value="NZ_FOVF01000002.1"/>
</dbReference>
<keyword evidence="11" id="KW-1185">Reference proteome</keyword>
<keyword evidence="5" id="KW-0720">Serine protease</keyword>
<dbReference type="InterPro" id="IPR047217">
    <property type="entry name" value="S49_SppA_67K_type_N"/>
</dbReference>
<feature type="active site" description="Proton donor/acceptor" evidence="7">
    <location>
        <position position="201"/>
    </location>
</feature>
<keyword evidence="3 10" id="KW-0645">Protease</keyword>
<evidence type="ECO:0000259" key="9">
    <source>
        <dbReference type="Pfam" id="PF01343"/>
    </source>
</evidence>
<dbReference type="Proteomes" id="UP000198575">
    <property type="component" value="Unassembled WGS sequence"/>
</dbReference>
<proteinExistence type="inferred from homology"/>
<keyword evidence="8" id="KW-1133">Transmembrane helix</keyword>
<keyword evidence="6 8" id="KW-0472">Membrane</keyword>
<protein>
    <submittedName>
        <fullName evidence="10">Protease-4</fullName>
    </submittedName>
</protein>
<dbReference type="NCBIfam" id="TIGR00705">
    <property type="entry name" value="SppA_67K"/>
    <property type="match status" value="1"/>
</dbReference>
<evidence type="ECO:0000256" key="4">
    <source>
        <dbReference type="ARBA" id="ARBA00022801"/>
    </source>
</evidence>
<dbReference type="Gene3D" id="3.90.226.10">
    <property type="entry name" value="2-enoyl-CoA Hydratase, Chain A, domain 1"/>
    <property type="match status" value="3"/>
</dbReference>